<proteinExistence type="predicted"/>
<dbReference type="CDD" id="cd00009">
    <property type="entry name" value="AAA"/>
    <property type="match status" value="1"/>
</dbReference>
<accession>A0ABX1BLE9</accession>
<evidence type="ECO:0000313" key="3">
    <source>
        <dbReference type="Proteomes" id="UP000696294"/>
    </source>
</evidence>
<protein>
    <submittedName>
        <fullName evidence="2">DUF2075 domain-containing protein</fullName>
    </submittedName>
</protein>
<dbReference type="InterPro" id="IPR003593">
    <property type="entry name" value="AAA+_ATPase"/>
</dbReference>
<dbReference type="InterPro" id="IPR018647">
    <property type="entry name" value="SLFN_3-like_DNA/RNA_helicase"/>
</dbReference>
<dbReference type="SUPFAM" id="SSF52540">
    <property type="entry name" value="P-loop containing nucleoside triphosphate hydrolases"/>
    <property type="match status" value="1"/>
</dbReference>
<keyword evidence="3" id="KW-1185">Reference proteome</keyword>
<reference evidence="2 3" key="1">
    <citation type="submission" date="2020-03" db="EMBL/GenBank/DDBJ databases">
        <title>WGS of actinomycetes isolated from Thailand.</title>
        <authorList>
            <person name="Thawai C."/>
        </authorList>
    </citation>
    <scope>NUCLEOTIDE SEQUENCE [LARGE SCALE GENOMIC DNA]</scope>
    <source>
        <strain evidence="2 3">FMUSA5-5</strain>
    </source>
</reference>
<organism evidence="2 3">
    <name type="scientific">Nonomuraea composti</name>
    <dbReference type="NCBI Taxonomy" id="2720023"/>
    <lineage>
        <taxon>Bacteria</taxon>
        <taxon>Bacillati</taxon>
        <taxon>Actinomycetota</taxon>
        <taxon>Actinomycetes</taxon>
        <taxon>Streptosporangiales</taxon>
        <taxon>Streptosporangiaceae</taxon>
        <taxon>Nonomuraea</taxon>
    </lineage>
</organism>
<dbReference type="SMART" id="SM00382">
    <property type="entry name" value="AAA"/>
    <property type="match status" value="1"/>
</dbReference>
<dbReference type="EMBL" id="JAATEP010000052">
    <property type="protein sequence ID" value="NJP96616.1"/>
    <property type="molecule type" value="Genomic_DNA"/>
</dbReference>
<dbReference type="Pfam" id="PF09848">
    <property type="entry name" value="SLFN-g3_helicase"/>
    <property type="match status" value="1"/>
</dbReference>
<dbReference type="Gene3D" id="3.40.50.300">
    <property type="entry name" value="P-loop containing nucleotide triphosphate hydrolases"/>
    <property type="match status" value="1"/>
</dbReference>
<feature type="domain" description="AAA+ ATPase" evidence="1">
    <location>
        <begin position="271"/>
        <end position="415"/>
    </location>
</feature>
<gene>
    <name evidence="2" type="ORF">HCN51_45525</name>
</gene>
<evidence type="ECO:0000259" key="1">
    <source>
        <dbReference type="SMART" id="SM00382"/>
    </source>
</evidence>
<comment type="caution">
    <text evidence="2">The sequence shown here is derived from an EMBL/GenBank/DDBJ whole genome shotgun (WGS) entry which is preliminary data.</text>
</comment>
<dbReference type="Proteomes" id="UP000696294">
    <property type="component" value="Unassembled WGS sequence"/>
</dbReference>
<name>A0ABX1BLE9_9ACTN</name>
<evidence type="ECO:0000313" key="2">
    <source>
        <dbReference type="EMBL" id="NJP96616.1"/>
    </source>
</evidence>
<dbReference type="InterPro" id="IPR027417">
    <property type="entry name" value="P-loop_NTPase"/>
</dbReference>
<sequence length="634" mass="69982">MLPGGTSVAVFRHSAESLVQLVSESVPERVLSDVIAENLRATQGINPGKSERRSWDRSIPILARDLVEAGLGGVEMLIEYQLPLTSKRADVILAGRDRRTGADSYLIVELKQWSQAELYEDDTELVLVSGMGPRPKLHPVVQVRSYCEYLADFVGALEQHRNAVRGVAYLHNASDPDIHDLYDHVEDERTRLFSKTRRGQFVDYLTSQFAPEPGAAAADRLLSSSIRPSKQLLKVAAGEIKNRDQFVLLAEQRLAYEMVLHAVEKARASNSKQVVIITGGPGSGKSVIALSLLGELSDRGYSALHATGSRSFTETMRRVVAKGSTRLKGMFKYFNNFMTAKPNELDVLICDEAHRIRETSANRFTRADQRTGRPQLDELINAARVPVFLLDEHQVVRPGEMGRVADITTYAESLGLAVHQVDLDAQFRCGGSRKYEEWVLRLLGLNGGSPEVWKGDDHFAVSLAESPYELEAMLRGQLQAGYSSRLTAGFCWPWSSPNADDSLVADVRIGDWARPWNVKGDRAVGNAPASALWASAPGGFEQVGCVYTAQGFEYDWNGVIFGPDLVYRDGRLVTVRSASKDPALMRRGVSDEQADQLIRNTYKVLLTRGMLGTAVYSVDPATQKFLAGLLETQI</sequence>